<name>A0AAD6R253_9ROSI</name>
<gene>
    <name evidence="1" type="ORF">NC653_011415</name>
</gene>
<keyword evidence="2" id="KW-1185">Reference proteome</keyword>
<protein>
    <submittedName>
        <fullName evidence="1">Uncharacterized protein</fullName>
    </submittedName>
</protein>
<comment type="caution">
    <text evidence="1">The sequence shown here is derived from an EMBL/GenBank/DDBJ whole genome shotgun (WGS) entry which is preliminary data.</text>
</comment>
<reference evidence="1 2" key="1">
    <citation type="journal article" date="2023" name="Mol. Ecol. Resour.">
        <title>Chromosome-level genome assembly of a triploid poplar Populus alba 'Berolinensis'.</title>
        <authorList>
            <person name="Chen S."/>
            <person name="Yu Y."/>
            <person name="Wang X."/>
            <person name="Wang S."/>
            <person name="Zhang T."/>
            <person name="Zhou Y."/>
            <person name="He R."/>
            <person name="Meng N."/>
            <person name="Wang Y."/>
            <person name="Liu W."/>
            <person name="Liu Z."/>
            <person name="Liu J."/>
            <person name="Guo Q."/>
            <person name="Huang H."/>
            <person name="Sederoff R.R."/>
            <person name="Wang G."/>
            <person name="Qu G."/>
            <person name="Chen S."/>
        </authorList>
    </citation>
    <scope>NUCLEOTIDE SEQUENCE [LARGE SCALE GENOMIC DNA]</scope>
    <source>
        <strain evidence="1">SC-2020</strain>
    </source>
</reference>
<proteinExistence type="predicted"/>
<organism evidence="1 2">
    <name type="scientific">Populus alba x Populus x berolinensis</name>
    <dbReference type="NCBI Taxonomy" id="444605"/>
    <lineage>
        <taxon>Eukaryota</taxon>
        <taxon>Viridiplantae</taxon>
        <taxon>Streptophyta</taxon>
        <taxon>Embryophyta</taxon>
        <taxon>Tracheophyta</taxon>
        <taxon>Spermatophyta</taxon>
        <taxon>Magnoliopsida</taxon>
        <taxon>eudicotyledons</taxon>
        <taxon>Gunneridae</taxon>
        <taxon>Pentapetalae</taxon>
        <taxon>rosids</taxon>
        <taxon>fabids</taxon>
        <taxon>Malpighiales</taxon>
        <taxon>Salicaceae</taxon>
        <taxon>Saliceae</taxon>
        <taxon>Populus</taxon>
    </lineage>
</organism>
<accession>A0AAD6R253</accession>
<dbReference type="Proteomes" id="UP001164929">
    <property type="component" value="Chromosome 4"/>
</dbReference>
<dbReference type="AlphaFoldDB" id="A0AAD6R253"/>
<sequence>MGEWLSSFLVVVGAGHGSAEVVLLAARIF</sequence>
<evidence type="ECO:0000313" key="1">
    <source>
        <dbReference type="EMBL" id="KAJ7000949.1"/>
    </source>
</evidence>
<dbReference type="EMBL" id="JAQIZT010000004">
    <property type="protein sequence ID" value="KAJ7000949.1"/>
    <property type="molecule type" value="Genomic_DNA"/>
</dbReference>
<evidence type="ECO:0000313" key="2">
    <source>
        <dbReference type="Proteomes" id="UP001164929"/>
    </source>
</evidence>